<dbReference type="InterPro" id="IPR016024">
    <property type="entry name" value="ARM-type_fold"/>
</dbReference>
<dbReference type="PANTHER" id="PTHR23120:SF42">
    <property type="entry name" value="MAESTRO HEAT-LIKE REPEAT FAMILY MEMBER 3"/>
    <property type="match status" value="1"/>
</dbReference>
<protein>
    <recommendedName>
        <fullName evidence="1">Maestro/Maestro-like HEAT-repeats domain-containing protein</fullName>
    </recommendedName>
</protein>
<dbReference type="PANTHER" id="PTHR23120">
    <property type="entry name" value="MAESTRO-RELATED HEAT DOMAIN-CONTAINING"/>
    <property type="match status" value="1"/>
</dbReference>
<feature type="domain" description="Maestro/Maestro-like HEAT-repeats" evidence="1">
    <location>
        <begin position="68"/>
        <end position="189"/>
    </location>
</feature>
<reference evidence="2 3" key="1">
    <citation type="submission" date="2014-04" db="EMBL/GenBank/DDBJ databases">
        <title>Genome evolution of avian class.</title>
        <authorList>
            <person name="Zhang G."/>
            <person name="Li C."/>
        </authorList>
    </citation>
    <scope>NUCLEOTIDE SEQUENCE [LARGE SCALE GENOMIC DNA]</scope>
    <source>
        <strain evidence="2">BGI_N327</strain>
    </source>
</reference>
<dbReference type="GO" id="GO:0005737">
    <property type="term" value="C:cytoplasm"/>
    <property type="evidence" value="ECO:0007669"/>
    <property type="project" value="TreeGrafter"/>
</dbReference>
<evidence type="ECO:0000259" key="1">
    <source>
        <dbReference type="Pfam" id="PF23227"/>
    </source>
</evidence>
<dbReference type="Pfam" id="PF23227">
    <property type="entry name" value="HEAT_MROH2B_C"/>
    <property type="match status" value="1"/>
</dbReference>
<dbReference type="InterPro" id="IPR055406">
    <property type="entry name" value="HEAT_Maestro"/>
</dbReference>
<keyword evidence="3" id="KW-1185">Reference proteome</keyword>
<proteinExistence type="predicted"/>
<accession>A0A093IK74</accession>
<dbReference type="SUPFAM" id="SSF48371">
    <property type="entry name" value="ARM repeat"/>
    <property type="match status" value="1"/>
</dbReference>
<gene>
    <name evidence="2" type="ORF">N327_04497</name>
</gene>
<dbReference type="AlphaFoldDB" id="A0A093IK74"/>
<organism evidence="2 3">
    <name type="scientific">Fulmarus glacialis</name>
    <name type="common">Northern fulmar</name>
    <dbReference type="NCBI Taxonomy" id="30455"/>
    <lineage>
        <taxon>Eukaryota</taxon>
        <taxon>Metazoa</taxon>
        <taxon>Chordata</taxon>
        <taxon>Craniata</taxon>
        <taxon>Vertebrata</taxon>
        <taxon>Euteleostomi</taxon>
        <taxon>Archelosauria</taxon>
        <taxon>Archosauria</taxon>
        <taxon>Dinosauria</taxon>
        <taxon>Saurischia</taxon>
        <taxon>Theropoda</taxon>
        <taxon>Coelurosauria</taxon>
        <taxon>Aves</taxon>
        <taxon>Neognathae</taxon>
        <taxon>Neoaves</taxon>
        <taxon>Aequornithes</taxon>
        <taxon>Procellariiformes</taxon>
        <taxon>Procellariidae</taxon>
        <taxon>Fulmarus</taxon>
    </lineage>
</organism>
<dbReference type="InterPro" id="IPR045206">
    <property type="entry name" value="Maestro_heat-like_prot"/>
</dbReference>
<dbReference type="EMBL" id="KK595745">
    <property type="protein sequence ID" value="KFW03095.1"/>
    <property type="molecule type" value="Genomic_DNA"/>
</dbReference>
<dbReference type="Proteomes" id="UP000053806">
    <property type="component" value="Unassembled WGS sequence"/>
</dbReference>
<evidence type="ECO:0000313" key="3">
    <source>
        <dbReference type="Proteomes" id="UP000053806"/>
    </source>
</evidence>
<sequence>MMKTPRPLRSTIFRHLAELLRMEDSTWEMIAMVFLIEMLDCTSLSEELDCALEIFPMYLQSQCVGMPSLVLRAILRLTERPDTARKTLVLLPYVMEQLQGADSDASAAALPVLGKMLLLLEGKMPSLTALALAEKLPPLFNDELDTVRELSMRLFQKVMGLVVGAEKKKMKKVVWDSLLPLVFHLHDQD</sequence>
<name>A0A093IK74_FULGA</name>
<evidence type="ECO:0000313" key="2">
    <source>
        <dbReference type="EMBL" id="KFW03095.1"/>
    </source>
</evidence>
<feature type="non-terminal residue" evidence="2">
    <location>
        <position position="189"/>
    </location>
</feature>